<keyword evidence="2" id="KW-1185">Reference proteome</keyword>
<organism evidence="1 2">
    <name type="scientific">Periplaneta americana</name>
    <name type="common">American cockroach</name>
    <name type="synonym">Blatta americana</name>
    <dbReference type="NCBI Taxonomy" id="6978"/>
    <lineage>
        <taxon>Eukaryota</taxon>
        <taxon>Metazoa</taxon>
        <taxon>Ecdysozoa</taxon>
        <taxon>Arthropoda</taxon>
        <taxon>Hexapoda</taxon>
        <taxon>Insecta</taxon>
        <taxon>Pterygota</taxon>
        <taxon>Neoptera</taxon>
        <taxon>Polyneoptera</taxon>
        <taxon>Dictyoptera</taxon>
        <taxon>Blattodea</taxon>
        <taxon>Blattoidea</taxon>
        <taxon>Blattidae</taxon>
        <taxon>Blattinae</taxon>
        <taxon>Periplaneta</taxon>
    </lineage>
</organism>
<evidence type="ECO:0000313" key="2">
    <source>
        <dbReference type="Proteomes" id="UP001148838"/>
    </source>
</evidence>
<comment type="caution">
    <text evidence="1">The sequence shown here is derived from an EMBL/GenBank/DDBJ whole genome shotgun (WGS) entry which is preliminary data.</text>
</comment>
<dbReference type="Proteomes" id="UP001148838">
    <property type="component" value="Unassembled WGS sequence"/>
</dbReference>
<protein>
    <submittedName>
        <fullName evidence="1">Uncharacterized protein</fullName>
    </submittedName>
</protein>
<dbReference type="EMBL" id="JAJSOF020000038">
    <property type="protein sequence ID" value="KAJ4427167.1"/>
    <property type="molecule type" value="Genomic_DNA"/>
</dbReference>
<gene>
    <name evidence="1" type="ORF">ANN_24783</name>
</gene>
<reference evidence="1 2" key="1">
    <citation type="journal article" date="2022" name="Allergy">
        <title>Genome assembly and annotation of Periplaneta americana reveal a comprehensive cockroach allergen profile.</title>
        <authorList>
            <person name="Wang L."/>
            <person name="Xiong Q."/>
            <person name="Saelim N."/>
            <person name="Wang L."/>
            <person name="Nong W."/>
            <person name="Wan A.T."/>
            <person name="Shi M."/>
            <person name="Liu X."/>
            <person name="Cao Q."/>
            <person name="Hui J.H.L."/>
            <person name="Sookrung N."/>
            <person name="Leung T.F."/>
            <person name="Tungtrongchitr A."/>
            <person name="Tsui S.K.W."/>
        </authorList>
    </citation>
    <scope>NUCLEOTIDE SEQUENCE [LARGE SCALE GENOMIC DNA]</scope>
    <source>
        <strain evidence="1">PWHHKU_190912</strain>
    </source>
</reference>
<accession>A0ABQ8RZK1</accession>
<sequence length="502" mass="57972">MSPGSSTESYPAFARIGLRENPGKNLNQVTCPDRDSNPGHLVSQPDALTVTPQVLVCSLSHDEALYQCGTCLTIRTVRPLERQFTELNHCRVGVEYIIGRGIRIKYNYDGYEHKQIQVEIERWSTEHRIAAVELFIKTESVAVAQRGFRLRFDTCHAPFAIPRSCILKVRHDFKSVTRPFLPIIKVLPKVRYTNNRSRAVASWSKASCLGLALRNARWFESSWGKKFSHEISASVWNRYPPSIVMHLGSYDSTDLPLKFFRLESSGDELRFYLTVTYRTLKEPITCVTVIVIPYTNYAEWKIFCVIIRCKSNGTEKNSLRRRDLNPGFQLYVLMLYPLSHTGYHPGVGQNRLRLSSNSWVPSSGRPRHYVIDVYEREDERKAADYYKHRSDKHPSNQTFRSTRYDRTKLAPAIHWLLVRNSNHILSLTLVYEYENADHPPETRAKNVSENSCVRNFRLFVAKTSLAPFCRRTRHRRHVDTTTESSMFAMAAEEYNAVFVVHG</sequence>
<evidence type="ECO:0000313" key="1">
    <source>
        <dbReference type="EMBL" id="KAJ4427167.1"/>
    </source>
</evidence>
<proteinExistence type="predicted"/>
<name>A0ABQ8RZK1_PERAM</name>